<dbReference type="PANTHER" id="PTHR46498:SF1">
    <property type="entry name" value="GTP-BINDING PROTEIN 8"/>
    <property type="match status" value="1"/>
</dbReference>
<dbReference type="PROSITE" id="PS51706">
    <property type="entry name" value="G_ENGB"/>
    <property type="match status" value="1"/>
</dbReference>
<dbReference type="AlphaFoldDB" id="A0AAE0HZZ8"/>
<dbReference type="GO" id="GO:0046872">
    <property type="term" value="F:metal ion binding"/>
    <property type="evidence" value="ECO:0007669"/>
    <property type="project" value="UniProtKB-KW"/>
</dbReference>
<dbReference type="Gene3D" id="3.40.50.300">
    <property type="entry name" value="P-loop containing nucleotide triphosphate hydrolases"/>
    <property type="match status" value="1"/>
</dbReference>
<organism evidence="7 8">
    <name type="scientific">Apodospora peruviana</name>
    <dbReference type="NCBI Taxonomy" id="516989"/>
    <lineage>
        <taxon>Eukaryota</taxon>
        <taxon>Fungi</taxon>
        <taxon>Dikarya</taxon>
        <taxon>Ascomycota</taxon>
        <taxon>Pezizomycotina</taxon>
        <taxon>Sordariomycetes</taxon>
        <taxon>Sordariomycetidae</taxon>
        <taxon>Sordariales</taxon>
        <taxon>Lasiosphaeriaceae</taxon>
        <taxon>Apodospora</taxon>
    </lineage>
</organism>
<feature type="compositionally biased region" description="Pro residues" evidence="5">
    <location>
        <begin position="57"/>
        <end position="69"/>
    </location>
</feature>
<gene>
    <name evidence="7" type="ORF">B0H66DRAFT_560180</name>
</gene>
<dbReference type="GO" id="GO:0005739">
    <property type="term" value="C:mitochondrion"/>
    <property type="evidence" value="ECO:0007669"/>
    <property type="project" value="TreeGrafter"/>
</dbReference>
<dbReference type="InterPro" id="IPR030393">
    <property type="entry name" value="G_ENGB_dom"/>
</dbReference>
<evidence type="ECO:0000256" key="3">
    <source>
        <dbReference type="ARBA" id="ARBA00022842"/>
    </source>
</evidence>
<keyword evidence="4" id="KW-0342">GTP-binding</keyword>
<evidence type="ECO:0000256" key="1">
    <source>
        <dbReference type="ARBA" id="ARBA00022723"/>
    </source>
</evidence>
<keyword evidence="2" id="KW-0547">Nucleotide-binding</keyword>
<evidence type="ECO:0000259" key="6">
    <source>
        <dbReference type="PROSITE" id="PS51706"/>
    </source>
</evidence>
<keyword evidence="8" id="KW-1185">Reference proteome</keyword>
<evidence type="ECO:0000313" key="8">
    <source>
        <dbReference type="Proteomes" id="UP001283341"/>
    </source>
</evidence>
<evidence type="ECO:0000256" key="2">
    <source>
        <dbReference type="ARBA" id="ARBA00022741"/>
    </source>
</evidence>
<dbReference type="PANTHER" id="PTHR46498">
    <property type="entry name" value="GTP-BINDING PROTEIN 8"/>
    <property type="match status" value="1"/>
</dbReference>
<reference evidence="7" key="1">
    <citation type="journal article" date="2023" name="Mol. Phylogenet. Evol.">
        <title>Genome-scale phylogeny and comparative genomics of the fungal order Sordariales.</title>
        <authorList>
            <person name="Hensen N."/>
            <person name="Bonometti L."/>
            <person name="Westerberg I."/>
            <person name="Brannstrom I.O."/>
            <person name="Guillou S."/>
            <person name="Cros-Aarteil S."/>
            <person name="Calhoun S."/>
            <person name="Haridas S."/>
            <person name="Kuo A."/>
            <person name="Mondo S."/>
            <person name="Pangilinan J."/>
            <person name="Riley R."/>
            <person name="LaButti K."/>
            <person name="Andreopoulos B."/>
            <person name="Lipzen A."/>
            <person name="Chen C."/>
            <person name="Yan M."/>
            <person name="Daum C."/>
            <person name="Ng V."/>
            <person name="Clum A."/>
            <person name="Steindorff A."/>
            <person name="Ohm R.A."/>
            <person name="Martin F."/>
            <person name="Silar P."/>
            <person name="Natvig D.O."/>
            <person name="Lalanne C."/>
            <person name="Gautier V."/>
            <person name="Ament-Velasquez S.L."/>
            <person name="Kruys A."/>
            <person name="Hutchinson M.I."/>
            <person name="Powell A.J."/>
            <person name="Barry K."/>
            <person name="Miller A.N."/>
            <person name="Grigoriev I.V."/>
            <person name="Debuchy R."/>
            <person name="Gladieux P."/>
            <person name="Hiltunen Thoren M."/>
            <person name="Johannesson H."/>
        </authorList>
    </citation>
    <scope>NUCLEOTIDE SEQUENCE</scope>
    <source>
        <strain evidence="7">CBS 118394</strain>
    </source>
</reference>
<evidence type="ECO:0000313" key="7">
    <source>
        <dbReference type="EMBL" id="KAK3316044.1"/>
    </source>
</evidence>
<feature type="compositionally biased region" description="Low complexity" evidence="5">
    <location>
        <begin position="37"/>
        <end position="46"/>
    </location>
</feature>
<dbReference type="InterPro" id="IPR052279">
    <property type="entry name" value="EngB_GTPase"/>
</dbReference>
<keyword evidence="7" id="KW-0378">Hydrolase</keyword>
<keyword evidence="1" id="KW-0479">Metal-binding</keyword>
<dbReference type="GO" id="GO:0016787">
    <property type="term" value="F:hydrolase activity"/>
    <property type="evidence" value="ECO:0007669"/>
    <property type="project" value="UniProtKB-KW"/>
</dbReference>
<name>A0AAE0HZZ8_9PEZI</name>
<comment type="caution">
    <text evidence="7">The sequence shown here is derived from an EMBL/GenBank/DDBJ whole genome shotgun (WGS) entry which is preliminary data.</text>
</comment>
<dbReference type="GO" id="GO:0005525">
    <property type="term" value="F:GTP binding"/>
    <property type="evidence" value="ECO:0007669"/>
    <property type="project" value="UniProtKB-KW"/>
</dbReference>
<reference evidence="7" key="2">
    <citation type="submission" date="2023-06" db="EMBL/GenBank/DDBJ databases">
        <authorList>
            <consortium name="Lawrence Berkeley National Laboratory"/>
            <person name="Haridas S."/>
            <person name="Hensen N."/>
            <person name="Bonometti L."/>
            <person name="Westerberg I."/>
            <person name="Brannstrom I.O."/>
            <person name="Guillou S."/>
            <person name="Cros-Aarteil S."/>
            <person name="Calhoun S."/>
            <person name="Kuo A."/>
            <person name="Mondo S."/>
            <person name="Pangilinan J."/>
            <person name="Riley R."/>
            <person name="Labutti K."/>
            <person name="Andreopoulos B."/>
            <person name="Lipzen A."/>
            <person name="Chen C."/>
            <person name="Yanf M."/>
            <person name="Daum C."/>
            <person name="Ng V."/>
            <person name="Clum A."/>
            <person name="Steindorff A."/>
            <person name="Ohm R."/>
            <person name="Martin F."/>
            <person name="Silar P."/>
            <person name="Natvig D."/>
            <person name="Lalanne C."/>
            <person name="Gautier V."/>
            <person name="Ament-Velasquez S.L."/>
            <person name="Kruys A."/>
            <person name="Hutchinson M.I."/>
            <person name="Powell A.J."/>
            <person name="Barry K."/>
            <person name="Miller A.N."/>
            <person name="Grigoriev I.V."/>
            <person name="Debuchy R."/>
            <person name="Gladieux P."/>
            <person name="Thoren M.H."/>
            <person name="Johannesson H."/>
        </authorList>
    </citation>
    <scope>NUCLEOTIDE SEQUENCE</scope>
    <source>
        <strain evidence="7">CBS 118394</strain>
    </source>
</reference>
<feature type="region of interest" description="Disordered" evidence="5">
    <location>
        <begin position="202"/>
        <end position="221"/>
    </location>
</feature>
<feature type="domain" description="EngB-type G" evidence="6">
    <location>
        <begin position="104"/>
        <end position="369"/>
    </location>
</feature>
<dbReference type="InterPro" id="IPR027417">
    <property type="entry name" value="P-loop_NTPase"/>
</dbReference>
<dbReference type="Pfam" id="PF01926">
    <property type="entry name" value="MMR_HSR1"/>
    <property type="match status" value="1"/>
</dbReference>
<evidence type="ECO:0000256" key="4">
    <source>
        <dbReference type="ARBA" id="ARBA00023134"/>
    </source>
</evidence>
<evidence type="ECO:0000256" key="5">
    <source>
        <dbReference type="SAM" id="MobiDB-lite"/>
    </source>
</evidence>
<sequence>MATVKRPMANLLALPSTLRYLVLRESIRHASTKTRSARSSPSHSAADPVLSFMPGPSNDPEPRALPSPNPANETLTSVDRLFTSEGQQLLWTAPRFFDIPYNNLVPEICILGRSNVGKSTLINALGGANGAIARRANGQSARKGGMAITSPTAGCTKLMNAYAFGPPTHGPVQIPKLPASPVSLIPSELTWDCMLRRIDPKPMSRKDRRNAKTKKPDAGIPAGLSMAERTALKYENHIHSLWRRPVPRSVIILDTPGYGLASQKSWGEELHKYLTRRVMLRGAVVLVDAVAGFKKVDRMAVEMLRDKNVRMTIVLTKADKVDYAPEKLNDVCLGVWDELRSIEGRRTGWTEGNGWEREIWVTGAGDMSRKNGANGAVSSNVSGARMAICKMAGLVTDDRREEIVTPEVAKPLTQGIISFEEIEAMMARAAADKQNNAKRGKGRRPLATF</sequence>
<feature type="region of interest" description="Disordered" evidence="5">
    <location>
        <begin position="31"/>
        <end position="73"/>
    </location>
</feature>
<dbReference type="Proteomes" id="UP001283341">
    <property type="component" value="Unassembled WGS sequence"/>
</dbReference>
<dbReference type="SUPFAM" id="SSF52540">
    <property type="entry name" value="P-loop containing nucleoside triphosphate hydrolases"/>
    <property type="match status" value="1"/>
</dbReference>
<proteinExistence type="predicted"/>
<keyword evidence="3" id="KW-0460">Magnesium</keyword>
<dbReference type="EMBL" id="JAUEDM010000005">
    <property type="protein sequence ID" value="KAK3316044.1"/>
    <property type="molecule type" value="Genomic_DNA"/>
</dbReference>
<accession>A0AAE0HZZ8</accession>
<dbReference type="InterPro" id="IPR006073">
    <property type="entry name" value="GTP-bd"/>
</dbReference>
<protein>
    <submittedName>
        <fullName evidence="7">P-loop containing nucleoside triphosphate hydrolase protein</fullName>
    </submittedName>
</protein>